<protein>
    <submittedName>
        <fullName evidence="1">Uncharacterized protein</fullName>
    </submittedName>
</protein>
<sequence length="13" mass="1536">MVLDILHEPIDIQ</sequence>
<name>A0A821W7N1_9NEOP</name>
<organism evidence="1 2">
    <name type="scientific">Pieris macdunnoughi</name>
    <dbReference type="NCBI Taxonomy" id="345717"/>
    <lineage>
        <taxon>Eukaryota</taxon>
        <taxon>Metazoa</taxon>
        <taxon>Ecdysozoa</taxon>
        <taxon>Arthropoda</taxon>
        <taxon>Hexapoda</taxon>
        <taxon>Insecta</taxon>
        <taxon>Pterygota</taxon>
        <taxon>Neoptera</taxon>
        <taxon>Endopterygota</taxon>
        <taxon>Lepidoptera</taxon>
        <taxon>Glossata</taxon>
        <taxon>Ditrysia</taxon>
        <taxon>Papilionoidea</taxon>
        <taxon>Pieridae</taxon>
        <taxon>Pierinae</taxon>
        <taxon>Pieris</taxon>
    </lineage>
</organism>
<gene>
    <name evidence="1" type="ORF">PMACD_LOCUS12801</name>
</gene>
<evidence type="ECO:0000313" key="1">
    <source>
        <dbReference type="EMBL" id="CAF4918360.1"/>
    </source>
</evidence>
<evidence type="ECO:0000313" key="2">
    <source>
        <dbReference type="Proteomes" id="UP000663880"/>
    </source>
</evidence>
<keyword evidence="2" id="KW-1185">Reference proteome</keyword>
<dbReference type="EMBL" id="CAJOBZ010000052">
    <property type="protein sequence ID" value="CAF4918360.1"/>
    <property type="molecule type" value="Genomic_DNA"/>
</dbReference>
<proteinExistence type="predicted"/>
<dbReference type="Proteomes" id="UP000663880">
    <property type="component" value="Unassembled WGS sequence"/>
</dbReference>
<comment type="caution">
    <text evidence="1">The sequence shown here is derived from an EMBL/GenBank/DDBJ whole genome shotgun (WGS) entry which is preliminary data.</text>
</comment>
<reference evidence="1" key="1">
    <citation type="submission" date="2021-02" db="EMBL/GenBank/DDBJ databases">
        <authorList>
            <person name="Steward A R."/>
        </authorList>
    </citation>
    <scope>NUCLEOTIDE SEQUENCE</scope>
</reference>
<accession>A0A821W7N1</accession>